<evidence type="ECO:0000256" key="1">
    <source>
        <dbReference type="ARBA" id="ARBA00022737"/>
    </source>
</evidence>
<keyword evidence="2 3" id="KW-0694">RNA-binding</keyword>
<dbReference type="OrthoDB" id="2588702at2759"/>
<keyword evidence="7" id="KW-1185">Reference proteome</keyword>
<name>A0A8T0EH45_ARGBR</name>
<keyword evidence="1" id="KW-0677">Repeat</keyword>
<comment type="caution">
    <text evidence="6">The sequence shown here is derived from an EMBL/GenBank/DDBJ whole genome shotgun (WGS) entry which is preliminary data.</text>
</comment>
<dbReference type="SUPFAM" id="SSF54928">
    <property type="entry name" value="RNA-binding domain, RBD"/>
    <property type="match status" value="4"/>
</dbReference>
<feature type="compositionally biased region" description="Basic and acidic residues" evidence="4">
    <location>
        <begin position="913"/>
        <end position="943"/>
    </location>
</feature>
<reference evidence="6" key="2">
    <citation type="submission" date="2020-06" db="EMBL/GenBank/DDBJ databases">
        <authorList>
            <person name="Sheffer M."/>
        </authorList>
    </citation>
    <scope>NUCLEOTIDE SEQUENCE</scope>
</reference>
<gene>
    <name evidence="6" type="ORF">HNY73_018221</name>
</gene>
<dbReference type="PROSITE" id="PS50102">
    <property type="entry name" value="RRM"/>
    <property type="match status" value="2"/>
</dbReference>
<dbReference type="AlphaFoldDB" id="A0A8T0EH45"/>
<dbReference type="EMBL" id="JABXBU010002228">
    <property type="protein sequence ID" value="KAF8770728.1"/>
    <property type="molecule type" value="Genomic_DNA"/>
</dbReference>
<dbReference type="GO" id="GO:0003723">
    <property type="term" value="F:RNA binding"/>
    <property type="evidence" value="ECO:0007669"/>
    <property type="project" value="UniProtKB-UniRule"/>
</dbReference>
<evidence type="ECO:0000313" key="7">
    <source>
        <dbReference type="Proteomes" id="UP000807504"/>
    </source>
</evidence>
<dbReference type="InterPro" id="IPR035979">
    <property type="entry name" value="RBD_domain_sf"/>
</dbReference>
<dbReference type="InterPro" id="IPR000504">
    <property type="entry name" value="RRM_dom"/>
</dbReference>
<dbReference type="Pfam" id="PF00076">
    <property type="entry name" value="RRM_1"/>
    <property type="match status" value="2"/>
</dbReference>
<dbReference type="PANTHER" id="PTHR13976">
    <property type="entry name" value="HETEROGENEOUS NUCLEAR RIBONUCLEOPROTEIN-RELATED"/>
    <property type="match status" value="1"/>
</dbReference>
<evidence type="ECO:0000256" key="3">
    <source>
        <dbReference type="PROSITE-ProRule" id="PRU00176"/>
    </source>
</evidence>
<feature type="compositionally biased region" description="Polar residues" evidence="4">
    <location>
        <begin position="123"/>
        <end position="133"/>
    </location>
</feature>
<evidence type="ECO:0000256" key="2">
    <source>
        <dbReference type="ARBA" id="ARBA00022884"/>
    </source>
</evidence>
<protein>
    <submittedName>
        <fullName evidence="6">RNA-binding protein 12 like protein</fullName>
    </submittedName>
</protein>
<sequence>MSIIIRLQNLPLSAKSGDIRQFFGGLRIPNGGVHIVGGEKGDAFIAFESDEDARLAMRKDGSKLMGSRVKLYLSSYMEMQHEIDRITKEYLEEPNRLSPHERLRRRSPLHVRERSADNIKHYGSNSPMRSRSTYYPERGLSVHSRRSPRRRSRSPRFRFRSPRFRSRSPRMRSKSPRLRSRSPRIRSRSPRKRSRSPYIHASERSRSPLSRRSISPLPKLASHRRSRSISPHRKEFPGYKYSFYEFENSGDRNSYQKERISRHDEYFKRGNTSREFTNASDWIKKDLLKEEQAQLEKRITEVLKTGLDAIKKHDSFHSMPNTADVSYSTPSSYTNLVPEGRLQDSIHPYLVANVNINKDTLPTNSFPPPNIDYIKSQNMSVNNEQFLNPLPPIVPNTSVPPPPLHMTALPSMNVPPPMQMPVVPPAVPVSNLPPPAPVPAMPPPLSDPPVDVAILCPGFFITVSGLDPKWNFKEVQQMLKGTFVPVSNIKWEIDDLGLKTGTAFIKLTIREDFNHILHHATYVYNGRLITVSECPSHVVHRYFLPEWPSKGPIDTPQTNFYYYRLKGLPYSVTYDDIIQFFQGLDIVDIYIEHENEIATGIGYVGFGNVQDYQDALKMNGKNIGRRFIHMMASCKKSMLKLKKRRGDLLSQSKILIPSVVPQSNPTSDISLPSQRRPLCTLLTGLPQDITPIRIRNFFKSAGPTPDAIHVTLNDKGRPNCRAYAEFNRVQDFDAALKCHGTNLDGKIICVKQILFDEMEKILSTQRAIRFVEELPTSNVPDKMPYLWQSPNSRNSPVNFPLPDNNYRRMLIGPETTLNRPDVQVFEYGNQSREPTAIQGNMQYEPDNSFHLQRRQHRDSSPFQSEKWPLSNSSLDIRGRDDLFSSPKQINSEDFIGSRLTIKVEDFESNRNPVKFEMKTKQPMPKKSELSEAFDRSLKPEFKKKLTKLSPERPSVQEIKTTSNKNDNFKEKRSESCSKVSSDRNIQKRDGKKSPDVFDSFKVRSESDAGRNSKSDPKYKGKINERRRDDFSYKNYPRSPSPARRSSNRHSRSQSPYNRDRYMSDPCLLADRDEAVVQISNVDPIVEGPELADFLRGFDVNHDKIIRRIDRGKPAWDIRVTFRSYREAERAIRFLNGSYLNGIPVNMFFVD</sequence>
<dbReference type="InterPro" id="IPR012677">
    <property type="entry name" value="Nucleotide-bd_a/b_plait_sf"/>
</dbReference>
<proteinExistence type="predicted"/>
<dbReference type="CDD" id="cd12510">
    <property type="entry name" value="RRM1_RBM12_like"/>
    <property type="match status" value="1"/>
</dbReference>
<evidence type="ECO:0000256" key="4">
    <source>
        <dbReference type="SAM" id="MobiDB-lite"/>
    </source>
</evidence>
<feature type="domain" description="RRM" evidence="5">
    <location>
        <begin position="561"/>
        <end position="635"/>
    </location>
</feature>
<feature type="compositionally biased region" description="Low complexity" evidence="4">
    <location>
        <begin position="207"/>
        <end position="220"/>
    </location>
</feature>
<feature type="region of interest" description="Disordered" evidence="4">
    <location>
        <begin position="849"/>
        <end position="877"/>
    </location>
</feature>
<feature type="compositionally biased region" description="Basic and acidic residues" evidence="4">
    <location>
        <begin position="966"/>
        <end position="1031"/>
    </location>
</feature>
<dbReference type="InterPro" id="IPR050666">
    <property type="entry name" value="ESRP"/>
</dbReference>
<organism evidence="6 7">
    <name type="scientific">Argiope bruennichi</name>
    <name type="common">Wasp spider</name>
    <name type="synonym">Aranea bruennichi</name>
    <dbReference type="NCBI Taxonomy" id="94029"/>
    <lineage>
        <taxon>Eukaryota</taxon>
        <taxon>Metazoa</taxon>
        <taxon>Ecdysozoa</taxon>
        <taxon>Arthropoda</taxon>
        <taxon>Chelicerata</taxon>
        <taxon>Arachnida</taxon>
        <taxon>Araneae</taxon>
        <taxon>Araneomorphae</taxon>
        <taxon>Entelegynae</taxon>
        <taxon>Araneoidea</taxon>
        <taxon>Araneidae</taxon>
        <taxon>Argiope</taxon>
    </lineage>
</organism>
<dbReference type="Gene3D" id="3.30.70.330">
    <property type="match status" value="4"/>
</dbReference>
<dbReference type="SMART" id="SM00360">
    <property type="entry name" value="RRM"/>
    <property type="match status" value="5"/>
</dbReference>
<evidence type="ECO:0000313" key="6">
    <source>
        <dbReference type="EMBL" id="KAF8770728.1"/>
    </source>
</evidence>
<feature type="compositionally biased region" description="Basic residues" evidence="4">
    <location>
        <begin position="221"/>
        <end position="231"/>
    </location>
</feature>
<feature type="domain" description="RRM" evidence="5">
    <location>
        <begin position="3"/>
        <end position="76"/>
    </location>
</feature>
<feature type="compositionally biased region" description="Basic and acidic residues" evidence="4">
    <location>
        <begin position="110"/>
        <end position="120"/>
    </location>
</feature>
<dbReference type="Proteomes" id="UP000807504">
    <property type="component" value="Unassembled WGS sequence"/>
</dbReference>
<feature type="compositionally biased region" description="Basic residues" evidence="4">
    <location>
        <begin position="143"/>
        <end position="195"/>
    </location>
</feature>
<reference evidence="6" key="1">
    <citation type="journal article" date="2020" name="bioRxiv">
        <title>Chromosome-level reference genome of the European wasp spider Argiope bruennichi: a resource for studies on range expansion and evolutionary adaptation.</title>
        <authorList>
            <person name="Sheffer M.M."/>
            <person name="Hoppe A."/>
            <person name="Krehenwinkel H."/>
            <person name="Uhl G."/>
            <person name="Kuss A.W."/>
            <person name="Jensen L."/>
            <person name="Jensen C."/>
            <person name="Gillespie R.G."/>
            <person name="Hoff K.J."/>
            <person name="Prost S."/>
        </authorList>
    </citation>
    <scope>NUCLEOTIDE SEQUENCE</scope>
</reference>
<feature type="region of interest" description="Disordered" evidence="4">
    <location>
        <begin position="97"/>
        <end position="233"/>
    </location>
</feature>
<feature type="region of interest" description="Disordered" evidence="4">
    <location>
        <begin position="913"/>
        <end position="1061"/>
    </location>
</feature>
<evidence type="ECO:0000259" key="5">
    <source>
        <dbReference type="PROSITE" id="PS50102"/>
    </source>
</evidence>
<accession>A0A8T0EH45</accession>
<dbReference type="OMA" id="HEIETND"/>
<dbReference type="CDD" id="cd12254">
    <property type="entry name" value="RRM_hnRNPH_ESRPs_RBM12_like"/>
    <property type="match status" value="2"/>
</dbReference>